<dbReference type="GO" id="GO:0031177">
    <property type="term" value="F:phosphopantetheine binding"/>
    <property type="evidence" value="ECO:0007669"/>
    <property type="project" value="InterPro"/>
</dbReference>
<dbReference type="Gene3D" id="3.40.366.10">
    <property type="entry name" value="Malonyl-Coenzyme A Acyl Carrier Protein, domain 2"/>
    <property type="match status" value="1"/>
</dbReference>
<dbReference type="GO" id="GO:0004312">
    <property type="term" value="F:fatty acid synthase activity"/>
    <property type="evidence" value="ECO:0007669"/>
    <property type="project" value="TreeGrafter"/>
</dbReference>
<dbReference type="InterPro" id="IPR057326">
    <property type="entry name" value="KR_dom"/>
</dbReference>
<feature type="region of interest" description="N-terminal hotdog fold" evidence="7">
    <location>
        <begin position="210"/>
        <end position="335"/>
    </location>
</feature>
<dbReference type="Gene3D" id="3.10.129.110">
    <property type="entry name" value="Polyketide synthase dehydratase"/>
    <property type="match status" value="1"/>
</dbReference>
<dbReference type="PANTHER" id="PTHR43775">
    <property type="entry name" value="FATTY ACID SYNTHASE"/>
    <property type="match status" value="1"/>
</dbReference>
<evidence type="ECO:0000256" key="3">
    <source>
        <dbReference type="ARBA" id="ARBA00022553"/>
    </source>
</evidence>
<dbReference type="GO" id="GO:0006633">
    <property type="term" value="P:fatty acid biosynthetic process"/>
    <property type="evidence" value="ECO:0007669"/>
    <property type="project" value="TreeGrafter"/>
</dbReference>
<dbReference type="SMART" id="SM00822">
    <property type="entry name" value="PKS_KR"/>
    <property type="match status" value="1"/>
</dbReference>
<feature type="region of interest" description="Disordered" evidence="8">
    <location>
        <begin position="1112"/>
        <end position="1131"/>
    </location>
</feature>
<keyword evidence="12" id="KW-1185">Reference proteome</keyword>
<keyword evidence="4" id="KW-0808">Transferase</keyword>
<dbReference type="GO" id="GO:0017000">
    <property type="term" value="P:antibiotic biosynthetic process"/>
    <property type="evidence" value="ECO:0007669"/>
    <property type="project" value="UniProtKB-KW"/>
</dbReference>
<comment type="caution">
    <text evidence="11">The sequence shown here is derived from an EMBL/GenBank/DDBJ whole genome shotgun (WGS) entry which is preliminary data.</text>
</comment>
<dbReference type="InterPro" id="IPR055123">
    <property type="entry name" value="SpnB-like_Rossmann"/>
</dbReference>
<feature type="active site" description="Proton acceptor; for dehydratase activity" evidence="7">
    <location>
        <position position="242"/>
    </location>
</feature>
<dbReference type="Pfam" id="PF22953">
    <property type="entry name" value="SpnB_Rossmann"/>
    <property type="match status" value="1"/>
</dbReference>
<dbReference type="InterPro" id="IPR049552">
    <property type="entry name" value="PKS_DH_N"/>
</dbReference>
<dbReference type="Gene3D" id="3.30.70.3290">
    <property type="match status" value="1"/>
</dbReference>
<dbReference type="PROSITE" id="PS50075">
    <property type="entry name" value="CARRIER"/>
    <property type="match status" value="1"/>
</dbReference>
<dbReference type="RefSeq" id="WP_165301953.1">
    <property type="nucleotide sequence ID" value="NZ_JAAKZZ010000425.1"/>
</dbReference>
<comment type="pathway">
    <text evidence="1">Antibiotic biosynthesis.</text>
</comment>
<dbReference type="Pfam" id="PF08659">
    <property type="entry name" value="KR"/>
    <property type="match status" value="1"/>
</dbReference>
<evidence type="ECO:0000259" key="10">
    <source>
        <dbReference type="PROSITE" id="PS52019"/>
    </source>
</evidence>
<evidence type="ECO:0000256" key="4">
    <source>
        <dbReference type="ARBA" id="ARBA00022679"/>
    </source>
</evidence>
<evidence type="ECO:0000256" key="2">
    <source>
        <dbReference type="ARBA" id="ARBA00022450"/>
    </source>
</evidence>
<dbReference type="Pfam" id="PF14765">
    <property type="entry name" value="PS-DH"/>
    <property type="match status" value="1"/>
</dbReference>
<dbReference type="PROSITE" id="PS52019">
    <property type="entry name" value="PKS_MFAS_DH"/>
    <property type="match status" value="1"/>
</dbReference>
<dbReference type="SMART" id="SM00827">
    <property type="entry name" value="PKS_AT"/>
    <property type="match status" value="1"/>
</dbReference>
<dbReference type="Pfam" id="PF21089">
    <property type="entry name" value="PKS_DH_N"/>
    <property type="match status" value="1"/>
</dbReference>
<dbReference type="CDD" id="cd08956">
    <property type="entry name" value="KR_3_FAS_SDR_x"/>
    <property type="match status" value="1"/>
</dbReference>
<dbReference type="InterPro" id="IPR050091">
    <property type="entry name" value="PKS_NRPS_Biosynth_Enz"/>
</dbReference>
<protein>
    <submittedName>
        <fullName evidence="11">SDR family NAD(P)-dependent oxidoreductase</fullName>
    </submittedName>
</protein>
<feature type="region of interest" description="Disordered" evidence="8">
    <location>
        <begin position="1139"/>
        <end position="1160"/>
    </location>
</feature>
<feature type="non-terminal residue" evidence="11">
    <location>
        <position position="1"/>
    </location>
</feature>
<keyword evidence="5" id="KW-0045">Antibiotic biosynthesis</keyword>
<dbReference type="Proteomes" id="UP000477722">
    <property type="component" value="Unassembled WGS sequence"/>
</dbReference>
<dbReference type="SMART" id="SM01294">
    <property type="entry name" value="PKS_PP_betabranch"/>
    <property type="match status" value="1"/>
</dbReference>
<dbReference type="InterPro" id="IPR036291">
    <property type="entry name" value="NAD(P)-bd_dom_sf"/>
</dbReference>
<feature type="domain" description="PKS/mFAS DH" evidence="10">
    <location>
        <begin position="210"/>
        <end position="482"/>
    </location>
</feature>
<feature type="domain" description="Carrier" evidence="9">
    <location>
        <begin position="983"/>
        <end position="1058"/>
    </location>
</feature>
<feature type="region of interest" description="C-terminal hotdog fold" evidence="7">
    <location>
        <begin position="349"/>
        <end position="482"/>
    </location>
</feature>
<dbReference type="AlphaFoldDB" id="A0A6G4X4E0"/>
<evidence type="ECO:0000313" key="11">
    <source>
        <dbReference type="EMBL" id="NGO72258.1"/>
    </source>
</evidence>
<proteinExistence type="predicted"/>
<dbReference type="SUPFAM" id="SSF52151">
    <property type="entry name" value="FabD/lysophospholipase-like"/>
    <property type="match status" value="1"/>
</dbReference>
<dbReference type="Gene3D" id="3.40.50.720">
    <property type="entry name" value="NAD(P)-binding Rossmann-like Domain"/>
    <property type="match status" value="1"/>
</dbReference>
<dbReference type="PANTHER" id="PTHR43775:SF51">
    <property type="entry name" value="INACTIVE PHENOLPHTHIOCEROL SYNTHESIS POLYKETIDE SYNTHASE TYPE I PKS1-RELATED"/>
    <property type="match status" value="1"/>
</dbReference>
<dbReference type="InterPro" id="IPR001227">
    <property type="entry name" value="Ac_transferase_dom_sf"/>
</dbReference>
<dbReference type="InterPro" id="IPR016035">
    <property type="entry name" value="Acyl_Trfase/lysoPLipase"/>
</dbReference>
<keyword evidence="2" id="KW-0596">Phosphopantetheine</keyword>
<feature type="compositionally biased region" description="Basic and acidic residues" evidence="8">
    <location>
        <begin position="1151"/>
        <end position="1160"/>
    </location>
</feature>
<dbReference type="PROSITE" id="PS00012">
    <property type="entry name" value="PHOSPHOPANTETHEINE"/>
    <property type="match status" value="1"/>
</dbReference>
<dbReference type="InterPro" id="IPR013968">
    <property type="entry name" value="PKS_KR"/>
</dbReference>
<evidence type="ECO:0000259" key="9">
    <source>
        <dbReference type="PROSITE" id="PS50075"/>
    </source>
</evidence>
<dbReference type="InterPro" id="IPR042104">
    <property type="entry name" value="PKS_dehydratase_sf"/>
</dbReference>
<dbReference type="Gene3D" id="1.10.1200.10">
    <property type="entry name" value="ACP-like"/>
    <property type="match status" value="1"/>
</dbReference>
<evidence type="ECO:0000256" key="6">
    <source>
        <dbReference type="ARBA" id="ARBA00023268"/>
    </source>
</evidence>
<dbReference type="InterPro" id="IPR006162">
    <property type="entry name" value="Ppantetheine_attach_site"/>
</dbReference>
<feature type="compositionally biased region" description="Basic and acidic residues" evidence="8">
    <location>
        <begin position="1115"/>
        <end position="1128"/>
    </location>
</feature>
<evidence type="ECO:0000256" key="1">
    <source>
        <dbReference type="ARBA" id="ARBA00004792"/>
    </source>
</evidence>
<dbReference type="SUPFAM" id="SSF47336">
    <property type="entry name" value="ACP-like"/>
    <property type="match status" value="1"/>
</dbReference>
<name>A0A6G4X4E0_9ACTN</name>
<dbReference type="Pfam" id="PF00550">
    <property type="entry name" value="PP-binding"/>
    <property type="match status" value="1"/>
</dbReference>
<dbReference type="InterPro" id="IPR009081">
    <property type="entry name" value="PP-bd_ACP"/>
</dbReference>
<dbReference type="InterPro" id="IPR036736">
    <property type="entry name" value="ACP-like_sf"/>
</dbReference>
<dbReference type="InterPro" id="IPR014043">
    <property type="entry name" value="Acyl_transferase_dom"/>
</dbReference>
<dbReference type="InterPro" id="IPR020807">
    <property type="entry name" value="PKS_DH"/>
</dbReference>
<sequence>SSTVISGPPGPVAQAVARAEAAGERARLIEVDYASHSRQVDGIAAGLEEVLAGVEPRASQVAFYSTVEGSRVDAGVLGSGYWVRNLREPVCFAGAVEALLADGYRVFVEASPHPVLVLGMQETFEEAGVEAAAVPTLRRGQGDRRQLAHALAHAHTAGLRVDWRPWFPEDSRTVVDLPTYAFQHRRYWLDQPRDARDGNPAGLGLASAGHPLLGAVTQLADQDTHILTGRLAPESRPWLSGHQVLGTPLLPGTAFAELALHAASLTGCDHVAELIVQQPLAVPGDEPVDLQLSVAPPAEDGRRAYTIHSRPAADAGRSAWTRHVTGTLAATPEATAPTALSGAWPPTGADRLATDPLDEELAAVWRLGDTVYADVVLREEERAEAPEYGVHPALLDAALRACAQDAAPPENTHGAPDAEGAVMLPFSWSGLRLHATGAGALRIRITPTAPGRLALSAADPTGAPVLTLEDLTLRPLRPTEVGAERQAAKSSMFRLEWTRPPAAAAEAPSGLAVVAPEADPVATGLAAVLPGAERYPDLAALRAAVASGTPAPDTVLAAVTTSGTAGDGAAHTDGLRQTGRAVLTLLQEWLADPETTARLAVVTRHATATRPGEDVRDLPAAAVWGLVRSAQSEHPGRIALLDLDGQESSLRAVPAALALDEPQLAVRDGRPLVPRIARHLATERSSPPGEPDGWRGLDPDGTVLVTGGTGALGGVTARHLVARHGARRLLLASRGGPEAPGAAELVAELTELGAEVSAVACDMSEREAVAGLLAAVPERHPLTAVIHTAAVVQDATVQTATPEQYDAVLRAKAATAWHLHDLTRDLDLSALVFFSSVTGLVGGAGQGSYAAGNAYLDALAQHRRAQGLPATSLAWGFWDQSSGMSGQFTEADRARNARAGDLGLSTGQALALLDAALASGEPLLVPVRLDLAGMRRRAEPHSTPVLLRNLVPAPARRAAGAGGAAGPGQAAALASLAPEERLSALLDLVRGQAAAVVGHATAEAVPATQNFRELGFDSLTAVELRNRLSAATDTRLPATLVFDHPTPGAVAELLAERLAPAGAASAADAADGVSPLAELDRVEAALTALGDQDQRALIAARLRELLRMAGAPRDGAAREEPVDERLESATDDELFSMLNEELSGLGQQGPADRDIPSERD</sequence>
<dbReference type="FunFam" id="1.10.1200.10:FF:000007">
    <property type="entry name" value="Probable polyketide synthase pks17"/>
    <property type="match status" value="1"/>
</dbReference>
<evidence type="ECO:0000256" key="7">
    <source>
        <dbReference type="PROSITE-ProRule" id="PRU01363"/>
    </source>
</evidence>
<reference evidence="11 12" key="1">
    <citation type="submission" date="2020-02" db="EMBL/GenBank/DDBJ databases">
        <title>Whole-genome analyses of novel actinobacteria.</title>
        <authorList>
            <person name="Sahin N."/>
            <person name="Tatar D."/>
        </authorList>
    </citation>
    <scope>NUCLEOTIDE SEQUENCE [LARGE SCALE GENOMIC DNA]</scope>
    <source>
        <strain evidence="11 12">SB3404</strain>
    </source>
</reference>
<dbReference type="InterPro" id="IPR020806">
    <property type="entry name" value="PKS_PP-bd"/>
</dbReference>
<organism evidence="11 12">
    <name type="scientific">Streptomyces boncukensis</name>
    <dbReference type="NCBI Taxonomy" id="2711219"/>
    <lineage>
        <taxon>Bacteria</taxon>
        <taxon>Bacillati</taxon>
        <taxon>Actinomycetota</taxon>
        <taxon>Actinomycetes</taxon>
        <taxon>Kitasatosporales</taxon>
        <taxon>Streptomycetaceae</taxon>
        <taxon>Streptomyces</taxon>
    </lineage>
</organism>
<evidence type="ECO:0000313" key="12">
    <source>
        <dbReference type="Proteomes" id="UP000477722"/>
    </source>
</evidence>
<keyword evidence="6" id="KW-0511">Multifunctional enzyme</keyword>
<dbReference type="EMBL" id="JAAKZZ010000425">
    <property type="protein sequence ID" value="NGO72258.1"/>
    <property type="molecule type" value="Genomic_DNA"/>
</dbReference>
<evidence type="ECO:0000256" key="8">
    <source>
        <dbReference type="SAM" id="MobiDB-lite"/>
    </source>
</evidence>
<dbReference type="SMART" id="SM00823">
    <property type="entry name" value="PKS_PP"/>
    <property type="match status" value="1"/>
</dbReference>
<keyword evidence="3" id="KW-0597">Phosphoprotein</keyword>
<feature type="active site" description="Proton donor; for dehydratase activity" evidence="7">
    <location>
        <position position="396"/>
    </location>
</feature>
<dbReference type="SMART" id="SM00826">
    <property type="entry name" value="PKS_DH"/>
    <property type="match status" value="1"/>
</dbReference>
<accession>A0A6G4X4E0</accession>
<dbReference type="InterPro" id="IPR049900">
    <property type="entry name" value="PKS_mFAS_DH"/>
</dbReference>
<dbReference type="Pfam" id="PF00698">
    <property type="entry name" value="Acyl_transf_1"/>
    <property type="match status" value="1"/>
</dbReference>
<evidence type="ECO:0000256" key="5">
    <source>
        <dbReference type="ARBA" id="ARBA00023194"/>
    </source>
</evidence>
<gene>
    <name evidence="11" type="ORF">G5C65_28695</name>
</gene>
<dbReference type="SUPFAM" id="SSF51735">
    <property type="entry name" value="NAD(P)-binding Rossmann-fold domains"/>
    <property type="match status" value="2"/>
</dbReference>
<dbReference type="InterPro" id="IPR049551">
    <property type="entry name" value="PKS_DH_C"/>
</dbReference>